<reference evidence="5" key="1">
    <citation type="submission" date="2025-08" db="UniProtKB">
        <authorList>
            <consortium name="RefSeq"/>
        </authorList>
    </citation>
    <scope>IDENTIFICATION</scope>
    <source>
        <strain evidence="5">USDA-PBARC FA_bdor</strain>
        <tissue evidence="5">Whole organism</tissue>
    </source>
</reference>
<dbReference type="AlphaFoldDB" id="A0A9R1TEZ9"/>
<keyword evidence="2" id="KW-1133">Transmembrane helix</keyword>
<dbReference type="OrthoDB" id="5418055at2759"/>
<feature type="region of interest" description="Disordered" evidence="1">
    <location>
        <begin position="311"/>
        <end position="387"/>
    </location>
</feature>
<keyword evidence="2" id="KW-0472">Membrane</keyword>
<dbReference type="InterPro" id="IPR052774">
    <property type="entry name" value="Celegans_DevNeuronal_Protein"/>
</dbReference>
<feature type="compositionally biased region" description="Basic and acidic residues" evidence="1">
    <location>
        <begin position="329"/>
        <end position="340"/>
    </location>
</feature>
<feature type="domain" description="Apple" evidence="3">
    <location>
        <begin position="55"/>
        <end position="142"/>
    </location>
</feature>
<name>A0A9R1TEZ9_9HYME</name>
<sequence length="1112" mass="126001">MSSITSDDDKLSTIRGFYNQLVLVIGKMWWFIFLVTLFGKSACFGEVIIVRDSDCDDPCFRRLLSGKRIVDPYIKRVMECERLHDCHRMCEYERGFTCEGFNYRSHAGAKGMCELSSTPPTQVDVNRDFISDPRYDYYERDWTRRRCERRRDKVQPDSRDWWGESDGRRPVWTPRGSAGSGHYIPPVTPAPPGGTGPLPYGGTFMGRTKLTLDYDRSQPDPWFRSTVLVRPTHPPPLPVRPLEDSWPTFPQRHETYGFHQRDRDRTPIPGVGYPRYLPSRPSDHGYSGNGYSYGRPGDGIWMTGRRYGQNYPIRRIGPDPVTNEISHYVPDRRKPSKPDPAEGYGPSYGDGYPDHSGHPKPSPRPLHLEPPHSKAPPGHDSQYGPFHNYGGAYGYDRPAVPRVPPTPPSRRACSVRSAGGFRLAKGIIRKSYLTANLGQCESLCQSQKEFTCLTFAYRYNLAATSPSDNCLLSDAPLENLIFYTDLEPDRDYDIYAIMINPKWCETRGRPSSSPRRTRPPDECFWRVRTGFGMPPAVVKKPTRVEGMGECQVQCVHARDFTCRSFVFRYDSSVSGLPNCYLSDWPAVEIDPHKMLDMEGAELYERGSFGRGCEPHHPIPSPDPTTPSRPALDYKPSHTDEASCYAGYDRPCKLTPYAIILTAKVDSEADCRRRCTVMRENVGRNSAPCMSFSYKISGDDIEDNCHMSDVPTRDLRPGLDYTHDEEYSLYVFKELEPKCVPSNEYSSKPYADPEDPYYYEVTPLDTSKPGESDLGYHYPMPHDRPSNPQDERFFYPPELMVFNHYTVNGHPCKRGTKCERHPVAGFWSCQTEGSEPDSWEYCCEPSHQCGFSQGSSYPWCYVGGSRDQWRPCSERYFPYSSKSRPPRPGGPSSKCHYEVDCEGRHWPVAVLHGEAPPSHNWEISQGPAPNGTDSVALANTHDHRGLNDSEEVIPSVKAIEDSKNSTNSTTSGVKKRRSEGVLFPLRSLPQEKAPESFQRPNSRFRPLPISNSSQNGTQFFITRRLNAALSTQESEKSRSRGTVAKIERIERPTEGGNDVQRLVTVSSKSRAAQHDLKIRVPVISVLVSNSTTVRPNSRHWVKMETIGRNDSSV</sequence>
<dbReference type="CDD" id="cd01099">
    <property type="entry name" value="PAN_AP_HGF"/>
    <property type="match status" value="3"/>
</dbReference>
<dbReference type="GeneID" id="105269498"/>
<feature type="transmembrane region" description="Helical" evidence="2">
    <location>
        <begin position="21"/>
        <end position="39"/>
    </location>
</feature>
<feature type="domain" description="Apple" evidence="3">
    <location>
        <begin position="523"/>
        <end position="607"/>
    </location>
</feature>
<dbReference type="Proteomes" id="UP000694866">
    <property type="component" value="Unplaced"/>
</dbReference>
<accession>A0A9R1TEZ9</accession>
<dbReference type="Gene3D" id="3.50.4.10">
    <property type="entry name" value="Hepatocyte Growth Factor"/>
    <property type="match status" value="3"/>
</dbReference>
<dbReference type="PROSITE" id="PS50948">
    <property type="entry name" value="PAN"/>
    <property type="match status" value="3"/>
</dbReference>
<dbReference type="KEGG" id="fas:105269498"/>
<protein>
    <submittedName>
        <fullName evidence="5">Uncharacterized protein isoform X1</fullName>
    </submittedName>
</protein>
<dbReference type="InterPro" id="IPR003609">
    <property type="entry name" value="Pan_app"/>
</dbReference>
<dbReference type="Pfam" id="PF00024">
    <property type="entry name" value="PAN_1"/>
    <property type="match status" value="2"/>
</dbReference>
<feature type="domain" description="Apple" evidence="3">
    <location>
        <begin position="413"/>
        <end position="499"/>
    </location>
</feature>
<feature type="compositionally biased region" description="Pro residues" evidence="1">
    <location>
        <begin position="617"/>
        <end position="626"/>
    </location>
</feature>
<evidence type="ECO:0000256" key="1">
    <source>
        <dbReference type="SAM" id="MobiDB-lite"/>
    </source>
</evidence>
<evidence type="ECO:0000313" key="4">
    <source>
        <dbReference type="Proteomes" id="UP000694866"/>
    </source>
</evidence>
<feature type="region of interest" description="Disordered" evidence="1">
    <location>
        <begin position="613"/>
        <end position="632"/>
    </location>
</feature>
<evidence type="ECO:0000259" key="3">
    <source>
        <dbReference type="PROSITE" id="PS50948"/>
    </source>
</evidence>
<feature type="region of interest" description="Disordered" evidence="1">
    <location>
        <begin position="991"/>
        <end position="1010"/>
    </location>
</feature>
<feature type="region of interest" description="Disordered" evidence="1">
    <location>
        <begin position="960"/>
        <end position="981"/>
    </location>
</feature>
<proteinExistence type="predicted"/>
<feature type="region of interest" description="Disordered" evidence="1">
    <location>
        <begin position="261"/>
        <end position="291"/>
    </location>
</feature>
<dbReference type="SUPFAM" id="SSF57414">
    <property type="entry name" value="Hairpin loop containing domain-like"/>
    <property type="match status" value="3"/>
</dbReference>
<keyword evidence="2" id="KW-0812">Transmembrane</keyword>
<dbReference type="PANTHER" id="PTHR47327:SF13">
    <property type="entry name" value="APPLE DOMAIN-CONTAINING PROTEIN"/>
    <property type="match status" value="1"/>
</dbReference>
<keyword evidence="4" id="KW-1185">Reference proteome</keyword>
<gene>
    <name evidence="5" type="primary">LOC105269498</name>
</gene>
<dbReference type="SMART" id="SM00473">
    <property type="entry name" value="PAN_AP"/>
    <property type="match status" value="4"/>
</dbReference>
<dbReference type="RefSeq" id="XP_011308109.1">
    <property type="nucleotide sequence ID" value="XM_011309807.1"/>
</dbReference>
<dbReference type="GO" id="GO:0009653">
    <property type="term" value="P:anatomical structure morphogenesis"/>
    <property type="evidence" value="ECO:0007669"/>
    <property type="project" value="TreeGrafter"/>
</dbReference>
<evidence type="ECO:0000313" key="5">
    <source>
        <dbReference type="RefSeq" id="XP_011308109.1"/>
    </source>
</evidence>
<evidence type="ECO:0000256" key="2">
    <source>
        <dbReference type="SAM" id="Phobius"/>
    </source>
</evidence>
<dbReference type="PANTHER" id="PTHR47327">
    <property type="entry name" value="FI18240P1-RELATED"/>
    <property type="match status" value="1"/>
</dbReference>
<organism evidence="4 5">
    <name type="scientific">Fopius arisanus</name>
    <dbReference type="NCBI Taxonomy" id="64838"/>
    <lineage>
        <taxon>Eukaryota</taxon>
        <taxon>Metazoa</taxon>
        <taxon>Ecdysozoa</taxon>
        <taxon>Arthropoda</taxon>
        <taxon>Hexapoda</taxon>
        <taxon>Insecta</taxon>
        <taxon>Pterygota</taxon>
        <taxon>Neoptera</taxon>
        <taxon>Endopterygota</taxon>
        <taxon>Hymenoptera</taxon>
        <taxon>Apocrita</taxon>
        <taxon>Ichneumonoidea</taxon>
        <taxon>Braconidae</taxon>
        <taxon>Opiinae</taxon>
        <taxon>Fopius</taxon>
    </lineage>
</organism>